<evidence type="ECO:0000259" key="3">
    <source>
        <dbReference type="PROSITE" id="PS50097"/>
    </source>
</evidence>
<comment type="caution">
    <text evidence="5">The sequence shown here is derived from an EMBL/GenBank/DDBJ whole genome shotgun (WGS) entry which is preliminary data.</text>
</comment>
<name>A0AAV5DZP7_ELECO</name>
<dbReference type="PROSITE" id="PS50097">
    <property type="entry name" value="BTB"/>
    <property type="match status" value="2"/>
</dbReference>
<proteinExistence type="inferred from homology"/>
<dbReference type="SUPFAM" id="SSF54695">
    <property type="entry name" value="POZ domain"/>
    <property type="match status" value="2"/>
</dbReference>
<dbReference type="InterPro" id="IPR045005">
    <property type="entry name" value="BPM1-6"/>
</dbReference>
<comment type="pathway">
    <text evidence="1">Protein modification; protein ubiquitination.</text>
</comment>
<evidence type="ECO:0000259" key="4">
    <source>
        <dbReference type="PROSITE" id="PS50144"/>
    </source>
</evidence>
<dbReference type="Gene3D" id="1.25.40.420">
    <property type="match status" value="1"/>
</dbReference>
<dbReference type="Gene3D" id="3.30.710.10">
    <property type="entry name" value="Potassium Channel Kv1.1, Chain A"/>
    <property type="match status" value="2"/>
</dbReference>
<evidence type="ECO:0000313" key="5">
    <source>
        <dbReference type="EMBL" id="GJN15675.1"/>
    </source>
</evidence>
<dbReference type="SUPFAM" id="SSF49599">
    <property type="entry name" value="TRAF domain-like"/>
    <property type="match status" value="2"/>
</dbReference>
<dbReference type="PANTHER" id="PTHR26379">
    <property type="entry name" value="BTB/POZ AND MATH DOMAIN-CONTAINING PROTEIN 1"/>
    <property type="match status" value="1"/>
</dbReference>
<feature type="domain" description="MATH" evidence="4">
    <location>
        <begin position="234"/>
        <end position="359"/>
    </location>
</feature>
<evidence type="ECO:0000313" key="6">
    <source>
        <dbReference type="Proteomes" id="UP001054889"/>
    </source>
</evidence>
<dbReference type="Pfam" id="PF24570">
    <property type="entry name" value="BACK_BPM_SPOP"/>
    <property type="match status" value="1"/>
</dbReference>
<dbReference type="Pfam" id="PF22486">
    <property type="entry name" value="MATH_2"/>
    <property type="match status" value="2"/>
</dbReference>
<dbReference type="InterPro" id="IPR056423">
    <property type="entry name" value="BACK_BPM_SPOP"/>
</dbReference>
<accession>A0AAV5DZP7</accession>
<reference evidence="5" key="2">
    <citation type="submission" date="2021-12" db="EMBL/GenBank/DDBJ databases">
        <title>Resequencing data analysis of finger millet.</title>
        <authorList>
            <person name="Hatakeyama M."/>
            <person name="Aluri S."/>
            <person name="Balachadran M.T."/>
            <person name="Sivarajan S.R."/>
            <person name="Poveda L."/>
            <person name="Shimizu-Inatsugi R."/>
            <person name="Schlapbach R."/>
            <person name="Sreeman S.M."/>
            <person name="Shimizu K.K."/>
        </authorList>
    </citation>
    <scope>NUCLEOTIDE SEQUENCE</scope>
</reference>
<sequence>MSGSTLAEFKVDYKRNKDLPIGEAVCSDPFSGSGLTWRMHFYPRGLKPEHNGEYVSFFLELLSKSSSVKATVEASLEGNGAFRKKTSTHRFCKEEDKTDIVKHLGILLDSTVGADVSFNVNGETFHAHRVILASRSPVFKAELRGSMAEATMSCVTLHDIAPATFRVMLRYMYTDALPRDDELGDSLYENLLAAADRYGLDRLKVMCAQKLWDMDKPCRIMRQEVRDTKLVSTLVEFKLDYEHTKHLPIGKELHSDAFTACGHLWRLNWFPCGDEQLVDWWGEYLSFYLELLSKSSIVEVSFTACLEGNDQLPSSMVKRITGCKYSNHSRSYGWGQFVSRDDVEAKHVKNGCIKFSFTIMVIDDSYVPVPPLDIGEHFGALLDTMEGSDVSFIVDGETFPAHRLVLAVRSPVLKAELLGSMAEASMSTITLQEITPATFKAMRRFIYTDSFPEDDVLDGQSLTEELQRLLAAADRYALNRLKLLCAQKLYENFSVDTVATTLACAEMHSCPELRNKCIDFIAMNENFRKIVLTEGFMQLAQQFPSIVSELRERLETGVHDTCMYCSGV</sequence>
<dbReference type="EMBL" id="BQKI01000072">
    <property type="protein sequence ID" value="GJN15675.1"/>
    <property type="molecule type" value="Genomic_DNA"/>
</dbReference>
<organism evidence="5 6">
    <name type="scientific">Eleusine coracana subsp. coracana</name>
    <dbReference type="NCBI Taxonomy" id="191504"/>
    <lineage>
        <taxon>Eukaryota</taxon>
        <taxon>Viridiplantae</taxon>
        <taxon>Streptophyta</taxon>
        <taxon>Embryophyta</taxon>
        <taxon>Tracheophyta</taxon>
        <taxon>Spermatophyta</taxon>
        <taxon>Magnoliopsida</taxon>
        <taxon>Liliopsida</taxon>
        <taxon>Poales</taxon>
        <taxon>Poaceae</taxon>
        <taxon>PACMAD clade</taxon>
        <taxon>Chloridoideae</taxon>
        <taxon>Cynodonteae</taxon>
        <taxon>Eleusininae</taxon>
        <taxon>Eleusine</taxon>
    </lineage>
</organism>
<dbReference type="InterPro" id="IPR002083">
    <property type="entry name" value="MATH/TRAF_dom"/>
</dbReference>
<dbReference type="Gene3D" id="2.60.210.10">
    <property type="entry name" value="Apoptosis, Tumor Necrosis Factor Receptor Associated Protein 2, Chain A"/>
    <property type="match status" value="2"/>
</dbReference>
<dbReference type="Pfam" id="PF00651">
    <property type="entry name" value="BTB"/>
    <property type="match status" value="2"/>
</dbReference>
<feature type="domain" description="BTB" evidence="3">
    <location>
        <begin position="114"/>
        <end position="181"/>
    </location>
</feature>
<feature type="domain" description="MATH" evidence="4">
    <location>
        <begin position="6"/>
        <end position="118"/>
    </location>
</feature>
<reference evidence="5" key="1">
    <citation type="journal article" date="2018" name="DNA Res.">
        <title>Multiple hybrid de novo genome assembly of finger millet, an orphan allotetraploid crop.</title>
        <authorList>
            <person name="Hatakeyama M."/>
            <person name="Aluri S."/>
            <person name="Balachadran M.T."/>
            <person name="Sivarajan S.R."/>
            <person name="Patrignani A."/>
            <person name="Gruter S."/>
            <person name="Poveda L."/>
            <person name="Shimizu-Inatsugi R."/>
            <person name="Baeten J."/>
            <person name="Francoijs K.J."/>
            <person name="Nataraja K.N."/>
            <person name="Reddy Y.A.N."/>
            <person name="Phadnis S."/>
            <person name="Ravikumar R.L."/>
            <person name="Schlapbach R."/>
            <person name="Sreeman S.M."/>
            <person name="Shimizu K.K."/>
        </authorList>
    </citation>
    <scope>NUCLEOTIDE SEQUENCE</scope>
</reference>
<evidence type="ECO:0000256" key="1">
    <source>
        <dbReference type="ARBA" id="ARBA00004906"/>
    </source>
</evidence>
<dbReference type="InterPro" id="IPR000210">
    <property type="entry name" value="BTB/POZ_dom"/>
</dbReference>
<dbReference type="GO" id="GO:0016567">
    <property type="term" value="P:protein ubiquitination"/>
    <property type="evidence" value="ECO:0007669"/>
    <property type="project" value="InterPro"/>
</dbReference>
<dbReference type="CDD" id="cd00121">
    <property type="entry name" value="MATH"/>
    <property type="match status" value="2"/>
</dbReference>
<comment type="similarity">
    <text evidence="2">Belongs to the Tdpoz family.</text>
</comment>
<keyword evidence="6" id="KW-1185">Reference proteome</keyword>
<protein>
    <submittedName>
        <fullName evidence="5">Uncharacterized protein</fullName>
    </submittedName>
</protein>
<dbReference type="AlphaFoldDB" id="A0AAV5DZP7"/>
<dbReference type="InterPro" id="IPR008974">
    <property type="entry name" value="TRAF-like"/>
</dbReference>
<gene>
    <name evidence="5" type="primary">gb02611</name>
    <name evidence="5" type="ORF">PR202_gb02611</name>
</gene>
<dbReference type="PANTHER" id="PTHR26379:SF504">
    <property type="entry name" value="OS08G0523800 PROTEIN"/>
    <property type="match status" value="1"/>
</dbReference>
<dbReference type="PROSITE" id="PS50144">
    <property type="entry name" value="MATH"/>
    <property type="match status" value="2"/>
</dbReference>
<dbReference type="InterPro" id="IPR011333">
    <property type="entry name" value="SKP1/BTB/POZ_sf"/>
</dbReference>
<feature type="domain" description="BTB" evidence="3">
    <location>
        <begin position="388"/>
        <end position="455"/>
    </location>
</feature>
<dbReference type="Proteomes" id="UP001054889">
    <property type="component" value="Unassembled WGS sequence"/>
</dbReference>
<dbReference type="SMART" id="SM00225">
    <property type="entry name" value="BTB"/>
    <property type="match status" value="2"/>
</dbReference>
<evidence type="ECO:0000256" key="2">
    <source>
        <dbReference type="ARBA" id="ARBA00010846"/>
    </source>
</evidence>